<keyword evidence="2" id="KW-1185">Reference proteome</keyword>
<dbReference type="AlphaFoldDB" id="A0A2Z6RDT1"/>
<evidence type="ECO:0000313" key="2">
    <source>
        <dbReference type="Proteomes" id="UP000247702"/>
    </source>
</evidence>
<dbReference type="EMBL" id="BEXD01002691">
    <property type="protein sequence ID" value="GBB99122.1"/>
    <property type="molecule type" value="Genomic_DNA"/>
</dbReference>
<proteinExistence type="predicted"/>
<evidence type="ECO:0000313" key="1">
    <source>
        <dbReference type="EMBL" id="GBB99122.1"/>
    </source>
</evidence>
<accession>A0A2Z6RDT1</accession>
<organism evidence="1 2">
    <name type="scientific">Rhizophagus clarus</name>
    <dbReference type="NCBI Taxonomy" id="94130"/>
    <lineage>
        <taxon>Eukaryota</taxon>
        <taxon>Fungi</taxon>
        <taxon>Fungi incertae sedis</taxon>
        <taxon>Mucoromycota</taxon>
        <taxon>Glomeromycotina</taxon>
        <taxon>Glomeromycetes</taxon>
        <taxon>Glomerales</taxon>
        <taxon>Glomeraceae</taxon>
        <taxon>Rhizophagus</taxon>
    </lineage>
</organism>
<protein>
    <submittedName>
        <fullName evidence="1">Uncharacterized protein</fullName>
    </submittedName>
</protein>
<reference evidence="1 2" key="1">
    <citation type="submission" date="2017-11" db="EMBL/GenBank/DDBJ databases">
        <title>The genome of Rhizophagus clarus HR1 reveals common genetic basis of auxotrophy among arbuscular mycorrhizal fungi.</title>
        <authorList>
            <person name="Kobayashi Y."/>
        </authorList>
    </citation>
    <scope>NUCLEOTIDE SEQUENCE [LARGE SCALE GENOMIC DNA]</scope>
    <source>
        <strain evidence="1 2">HR1</strain>
    </source>
</reference>
<gene>
    <name evidence="1" type="ORF">RclHR1_03420005</name>
</gene>
<dbReference type="Proteomes" id="UP000247702">
    <property type="component" value="Unassembled WGS sequence"/>
</dbReference>
<name>A0A2Z6RDT1_9GLOM</name>
<sequence length="102" mass="11876">MPVENQQEKSRYNYLLSLVNHKFIWSTQKAIEEVDQLNLEVKNDKDRQRQESAIKIIDLPFSLAVSKKRYFLGKFAEPSNKGKSDNISKGTREPYFVSIPVN</sequence>
<comment type="caution">
    <text evidence="1">The sequence shown here is derived from an EMBL/GenBank/DDBJ whole genome shotgun (WGS) entry which is preliminary data.</text>
</comment>